<evidence type="ECO:0000313" key="3">
    <source>
        <dbReference type="Proteomes" id="UP000606172"/>
    </source>
</evidence>
<gene>
    <name evidence="2" type="ORF">Ssi02_03280</name>
</gene>
<name>A0A919RAL1_9ACTN</name>
<comment type="caution">
    <text evidence="2">The sequence shown here is derived from an EMBL/GenBank/DDBJ whole genome shotgun (WGS) entry which is preliminary data.</text>
</comment>
<feature type="region of interest" description="Disordered" evidence="1">
    <location>
        <begin position="1"/>
        <end position="25"/>
    </location>
</feature>
<accession>A0A919RAL1</accession>
<evidence type="ECO:0000313" key="2">
    <source>
        <dbReference type="EMBL" id="GII90097.1"/>
    </source>
</evidence>
<evidence type="ECO:0000256" key="1">
    <source>
        <dbReference type="SAM" id="MobiDB-lite"/>
    </source>
</evidence>
<keyword evidence="3" id="KW-1185">Reference proteome</keyword>
<organism evidence="2 3">
    <name type="scientific">Sinosporangium siamense</name>
    <dbReference type="NCBI Taxonomy" id="1367973"/>
    <lineage>
        <taxon>Bacteria</taxon>
        <taxon>Bacillati</taxon>
        <taxon>Actinomycetota</taxon>
        <taxon>Actinomycetes</taxon>
        <taxon>Streptosporangiales</taxon>
        <taxon>Streptosporangiaceae</taxon>
        <taxon>Sinosporangium</taxon>
    </lineage>
</organism>
<dbReference type="AlphaFoldDB" id="A0A919RAL1"/>
<reference evidence="2" key="1">
    <citation type="submission" date="2021-01" db="EMBL/GenBank/DDBJ databases">
        <title>Whole genome shotgun sequence of Sinosporangium siamense NBRC 109515.</title>
        <authorList>
            <person name="Komaki H."/>
            <person name="Tamura T."/>
        </authorList>
    </citation>
    <scope>NUCLEOTIDE SEQUENCE</scope>
    <source>
        <strain evidence="2">NBRC 109515</strain>
    </source>
</reference>
<proteinExistence type="predicted"/>
<dbReference type="EMBL" id="BOOW01000004">
    <property type="protein sequence ID" value="GII90097.1"/>
    <property type="molecule type" value="Genomic_DNA"/>
</dbReference>
<protein>
    <submittedName>
        <fullName evidence="2">Uncharacterized protein</fullName>
    </submittedName>
</protein>
<dbReference type="Proteomes" id="UP000606172">
    <property type="component" value="Unassembled WGS sequence"/>
</dbReference>
<sequence>MPGLVAGGADDEKATGGAGGPQREPELAGALHQTSRFENFTQEIHRRRVHAHYRASAPPVLSREMQPGMIWTQ</sequence>